<dbReference type="AlphaFoldDB" id="A0A4S5E8U9"/>
<protein>
    <recommendedName>
        <fullName evidence="1">Tail specific protease domain-containing protein</fullName>
    </recommendedName>
</protein>
<dbReference type="InterPro" id="IPR005151">
    <property type="entry name" value="Tail-specific_protease"/>
</dbReference>
<proteinExistence type="predicted"/>
<reference evidence="2 3" key="1">
    <citation type="submission" date="2019-04" db="EMBL/GenBank/DDBJ databases">
        <authorList>
            <person name="Liu Q."/>
            <person name="Xin Y.-H."/>
        </authorList>
    </citation>
    <scope>NUCLEOTIDE SEQUENCE [LARGE SCALE GENOMIC DNA]</scope>
    <source>
        <strain evidence="2 3">AM23</strain>
    </source>
</reference>
<dbReference type="SUPFAM" id="SSF52096">
    <property type="entry name" value="ClpP/crotonase"/>
    <property type="match status" value="1"/>
</dbReference>
<evidence type="ECO:0000313" key="3">
    <source>
        <dbReference type="Proteomes" id="UP000305233"/>
    </source>
</evidence>
<keyword evidence="3" id="KW-1185">Reference proteome</keyword>
<accession>A0A4S5E8U9</accession>
<dbReference type="Gene3D" id="3.90.226.10">
    <property type="entry name" value="2-enoyl-CoA Hydratase, Chain A, domain 1"/>
    <property type="match status" value="1"/>
</dbReference>
<dbReference type="EMBL" id="SSWH01000002">
    <property type="protein sequence ID" value="THJ67960.1"/>
    <property type="molecule type" value="Genomic_DNA"/>
</dbReference>
<evidence type="ECO:0000259" key="1">
    <source>
        <dbReference type="Pfam" id="PF03572"/>
    </source>
</evidence>
<dbReference type="GO" id="GO:0008236">
    <property type="term" value="F:serine-type peptidase activity"/>
    <property type="evidence" value="ECO:0007669"/>
    <property type="project" value="InterPro"/>
</dbReference>
<dbReference type="InterPro" id="IPR029045">
    <property type="entry name" value="ClpP/crotonase-like_dom_sf"/>
</dbReference>
<dbReference type="Proteomes" id="UP000305233">
    <property type="component" value="Unassembled WGS sequence"/>
</dbReference>
<dbReference type="GO" id="GO:0006508">
    <property type="term" value="P:proteolysis"/>
    <property type="evidence" value="ECO:0007669"/>
    <property type="project" value="InterPro"/>
</dbReference>
<comment type="caution">
    <text evidence="2">The sequence shown here is derived from an EMBL/GenBank/DDBJ whole genome shotgun (WGS) entry which is preliminary data.</text>
</comment>
<name>A0A4S5E8U9_9MICC</name>
<sequence>MSQGFGNPGQFAFAGHVSIRSCSVSCPSGRSGYARVMSMGASTMEDRLRDTGRGRGYLPVESSGVPWMFDPEDPTLQHHADHQAEGPGAPADHRHYIDDAAGCAGTLGTELGTALGDAHLHVRHGAQHRTAKTSLGEDAGAAWETATIDGIRTVRIRTLDGSDDVDTVLLAGVARSAEDFAHQYIVVDLRGNGGGDDSYITDWFSPFIAEPAGPAWTELGMTLSSSGSSTAFWNYATWLRLNHHRVPESFEAEHLRPKQNDSIEIRRGPEQTASFLTGSVQSGSTSGGSEPWAGSMIIVIDGGTGSSAESAALLLRNLVGAVIVGSPSYGAIDYGNLAPYFLPTSGMEIHLPAQENDWGTSIDFVGIRPDIPLPAVRPLREIAADFHTLHDAGAATRRRRVV</sequence>
<dbReference type="OrthoDB" id="5185672at2"/>
<feature type="domain" description="Tail specific protease" evidence="1">
    <location>
        <begin position="178"/>
        <end position="372"/>
    </location>
</feature>
<dbReference type="Pfam" id="PF03572">
    <property type="entry name" value="Peptidase_S41"/>
    <property type="match status" value="1"/>
</dbReference>
<gene>
    <name evidence="2" type="ORF">E8P82_03815</name>
</gene>
<evidence type="ECO:0000313" key="2">
    <source>
        <dbReference type="EMBL" id="THJ67960.1"/>
    </source>
</evidence>
<organism evidence="2 3">
    <name type="scientific">Arthrobacter echini</name>
    <dbReference type="NCBI Taxonomy" id="1529066"/>
    <lineage>
        <taxon>Bacteria</taxon>
        <taxon>Bacillati</taxon>
        <taxon>Actinomycetota</taxon>
        <taxon>Actinomycetes</taxon>
        <taxon>Micrococcales</taxon>
        <taxon>Micrococcaceae</taxon>
        <taxon>Arthrobacter</taxon>
    </lineage>
</organism>